<evidence type="ECO:0000256" key="3">
    <source>
        <dbReference type="ARBA" id="ARBA00006105"/>
    </source>
</evidence>
<evidence type="ECO:0000256" key="14">
    <source>
        <dbReference type="PIRSR" id="PIRSR601834-1"/>
    </source>
</evidence>
<keyword evidence="9 15" id="KW-0560">Oxidoreductase</keyword>
<evidence type="ECO:0000256" key="13">
    <source>
        <dbReference type="ARBA" id="ARBA00047682"/>
    </source>
</evidence>
<dbReference type="Gene3D" id="2.40.30.10">
    <property type="entry name" value="Translation factors"/>
    <property type="match status" value="1"/>
</dbReference>
<dbReference type="SUPFAM" id="SSF63380">
    <property type="entry name" value="Riboflavin synthase domain-like"/>
    <property type="match status" value="1"/>
</dbReference>
<dbReference type="PROSITE" id="PS51384">
    <property type="entry name" value="FAD_FR"/>
    <property type="match status" value="1"/>
</dbReference>
<feature type="binding site" evidence="14">
    <location>
        <position position="123"/>
    </location>
    <ligand>
        <name>FAD</name>
        <dbReference type="ChEBI" id="CHEBI:57692"/>
    </ligand>
</feature>
<evidence type="ECO:0000259" key="16">
    <source>
        <dbReference type="PROSITE" id="PS51384"/>
    </source>
</evidence>
<feature type="binding site" evidence="14">
    <location>
        <position position="129"/>
    </location>
    <ligand>
        <name>FAD</name>
        <dbReference type="ChEBI" id="CHEBI:57692"/>
    </ligand>
</feature>
<dbReference type="EMBL" id="CP014248">
    <property type="protein sequence ID" value="AMD22744.1"/>
    <property type="molecule type" value="Genomic_DNA"/>
</dbReference>
<dbReference type="Pfam" id="PF00175">
    <property type="entry name" value="NAD_binding_1"/>
    <property type="match status" value="1"/>
</dbReference>
<dbReference type="InterPro" id="IPR008333">
    <property type="entry name" value="Cbr1-like_FAD-bd_dom"/>
</dbReference>
<keyword evidence="10 15" id="KW-0520">NAD</keyword>
<dbReference type="PRINTS" id="PR00371">
    <property type="entry name" value="FPNCR"/>
</dbReference>
<dbReference type="EC" id="1.6.2.2" evidence="15"/>
<dbReference type="InterPro" id="IPR039261">
    <property type="entry name" value="FNR_nucleotide-bd"/>
</dbReference>
<proteinExistence type="inferred from homology"/>
<dbReference type="Proteomes" id="UP000243052">
    <property type="component" value="Chromosome viii"/>
</dbReference>
<dbReference type="OrthoDB" id="432685at2759"/>
<evidence type="ECO:0000256" key="5">
    <source>
        <dbReference type="ARBA" id="ARBA00022692"/>
    </source>
</evidence>
<dbReference type="InterPro" id="IPR001709">
    <property type="entry name" value="Flavoprot_Pyr_Nucl_cyt_Rdtase"/>
</dbReference>
<evidence type="ECO:0000256" key="12">
    <source>
        <dbReference type="ARBA" id="ARBA00023136"/>
    </source>
</evidence>
<dbReference type="RefSeq" id="XP_017989740.1">
    <property type="nucleotide sequence ID" value="XM_018133988.1"/>
</dbReference>
<dbReference type="SUPFAM" id="SSF52343">
    <property type="entry name" value="Ferredoxin reductase-like, C-terminal NADP-linked domain"/>
    <property type="match status" value="1"/>
</dbReference>
<evidence type="ECO:0000256" key="6">
    <source>
        <dbReference type="ARBA" id="ARBA00022787"/>
    </source>
</evidence>
<keyword evidence="4 14" id="KW-0285">Flavoprotein</keyword>
<dbReference type="Gene3D" id="3.40.50.80">
    <property type="entry name" value="Nucleotide-binding domain of ferredoxin-NADP reductase (FNR) module"/>
    <property type="match status" value="1"/>
</dbReference>
<comment type="catalytic activity">
    <reaction evidence="13 15">
        <text>2 Fe(III)-[cytochrome b5] + NADH = 2 Fe(II)-[cytochrome b5] + NAD(+) + H(+)</text>
        <dbReference type="Rhea" id="RHEA:46680"/>
        <dbReference type="Rhea" id="RHEA-COMP:10438"/>
        <dbReference type="Rhea" id="RHEA-COMP:10439"/>
        <dbReference type="ChEBI" id="CHEBI:15378"/>
        <dbReference type="ChEBI" id="CHEBI:29033"/>
        <dbReference type="ChEBI" id="CHEBI:29034"/>
        <dbReference type="ChEBI" id="CHEBI:57540"/>
        <dbReference type="ChEBI" id="CHEBI:57945"/>
        <dbReference type="EC" id="1.6.2.2"/>
    </reaction>
</comment>
<dbReference type="FunFam" id="2.40.30.10:FF:000032">
    <property type="entry name" value="NADH-cytochrome b5 reductase"/>
    <property type="match status" value="1"/>
</dbReference>
<dbReference type="CDD" id="cd06183">
    <property type="entry name" value="cyt_b5_reduct_like"/>
    <property type="match status" value="1"/>
</dbReference>
<comment type="subcellular location">
    <subcellularLocation>
        <location evidence="2">Mitochondrion outer membrane</location>
        <topology evidence="2">Single-pass membrane protein</topology>
    </subcellularLocation>
</comment>
<dbReference type="InterPro" id="IPR001433">
    <property type="entry name" value="OxRdtase_FAD/NAD-bd"/>
</dbReference>
<keyword evidence="7 14" id="KW-0274">FAD</keyword>
<keyword evidence="5" id="KW-0812">Transmembrane</keyword>
<dbReference type="GeneID" id="28726107"/>
<dbReference type="InterPro" id="IPR001834">
    <property type="entry name" value="CBR-like"/>
</dbReference>
<feature type="binding site" evidence="14">
    <location>
        <position position="172"/>
    </location>
    <ligand>
        <name>FAD</name>
        <dbReference type="ChEBI" id="CHEBI:57692"/>
    </ligand>
</feature>
<evidence type="ECO:0000256" key="9">
    <source>
        <dbReference type="ARBA" id="ARBA00023002"/>
    </source>
</evidence>
<keyword evidence="8" id="KW-1133">Transmembrane helix</keyword>
<evidence type="ECO:0000256" key="8">
    <source>
        <dbReference type="ARBA" id="ARBA00022989"/>
    </source>
</evidence>
<keyword evidence="12" id="KW-0472">Membrane</keyword>
<protein>
    <recommendedName>
        <fullName evidence="15">NADH-cytochrome b5 reductase</fullName>
        <ecNumber evidence="15">1.6.2.2</ecNumber>
    </recommendedName>
</protein>
<evidence type="ECO:0000256" key="10">
    <source>
        <dbReference type="ARBA" id="ARBA00023027"/>
    </source>
</evidence>
<evidence type="ECO:0000256" key="2">
    <source>
        <dbReference type="ARBA" id="ARBA00004572"/>
    </source>
</evidence>
<dbReference type="STRING" id="45286.A0A0X8HWE9"/>
<dbReference type="InterPro" id="IPR017927">
    <property type="entry name" value="FAD-bd_FR_type"/>
</dbReference>
<feature type="binding site" evidence="14">
    <location>
        <position position="121"/>
    </location>
    <ligand>
        <name>FAD</name>
        <dbReference type="ChEBI" id="CHEBI:57692"/>
    </ligand>
</feature>
<feature type="binding site" evidence="14">
    <location>
        <position position="104"/>
    </location>
    <ligand>
        <name>FAD</name>
        <dbReference type="ChEBI" id="CHEBI:57692"/>
    </ligand>
</feature>
<keyword evidence="18" id="KW-1185">Reference proteome</keyword>
<dbReference type="AlphaFoldDB" id="A0A0X8HWE9"/>
<dbReference type="FunFam" id="3.40.50.80:FF:000009">
    <property type="entry name" value="NADH-cytochrome b5 reductase"/>
    <property type="match status" value="1"/>
</dbReference>
<feature type="binding site" evidence="14">
    <location>
        <position position="105"/>
    </location>
    <ligand>
        <name>FAD</name>
        <dbReference type="ChEBI" id="CHEBI:57692"/>
    </ligand>
</feature>
<dbReference type="PRINTS" id="PR00406">
    <property type="entry name" value="CYTB5RDTASE"/>
</dbReference>
<name>A0A0X8HWE9_9SACH</name>
<accession>A0A0X8HWE9</accession>
<evidence type="ECO:0000256" key="1">
    <source>
        <dbReference type="ARBA" id="ARBA00001974"/>
    </source>
</evidence>
<organism evidence="17 18">
    <name type="scientific">Eremothecium sinecaudum</name>
    <dbReference type="NCBI Taxonomy" id="45286"/>
    <lineage>
        <taxon>Eukaryota</taxon>
        <taxon>Fungi</taxon>
        <taxon>Dikarya</taxon>
        <taxon>Ascomycota</taxon>
        <taxon>Saccharomycotina</taxon>
        <taxon>Saccharomycetes</taxon>
        <taxon>Saccharomycetales</taxon>
        <taxon>Saccharomycetaceae</taxon>
        <taxon>Eremothecium</taxon>
    </lineage>
</organism>
<dbReference type="Pfam" id="PF00970">
    <property type="entry name" value="FAD_binding_6"/>
    <property type="match status" value="1"/>
</dbReference>
<evidence type="ECO:0000256" key="4">
    <source>
        <dbReference type="ARBA" id="ARBA00022630"/>
    </source>
</evidence>
<dbReference type="PANTHER" id="PTHR19370">
    <property type="entry name" value="NADH-CYTOCHROME B5 REDUCTASE"/>
    <property type="match status" value="1"/>
</dbReference>
<keyword evidence="6" id="KW-1000">Mitochondrion outer membrane</keyword>
<comment type="similarity">
    <text evidence="3 15">Belongs to the flavoprotein pyridine nucleotide cytochrome reductase family.</text>
</comment>
<dbReference type="GO" id="GO:0090524">
    <property type="term" value="F:cytochrome-b5 reductase activity, acting on NADH"/>
    <property type="evidence" value="ECO:0007669"/>
    <property type="project" value="UniProtKB-EC"/>
</dbReference>
<feature type="binding site" evidence="14">
    <location>
        <position position="106"/>
    </location>
    <ligand>
        <name>FAD</name>
        <dbReference type="ChEBI" id="CHEBI:57692"/>
    </ligand>
</feature>
<comment type="cofactor">
    <cofactor evidence="1 14 15">
        <name>FAD</name>
        <dbReference type="ChEBI" id="CHEBI:57692"/>
    </cofactor>
</comment>
<evidence type="ECO:0000313" key="17">
    <source>
        <dbReference type="EMBL" id="AMD22744.1"/>
    </source>
</evidence>
<dbReference type="GO" id="GO:0005741">
    <property type="term" value="C:mitochondrial outer membrane"/>
    <property type="evidence" value="ECO:0007669"/>
    <property type="project" value="UniProtKB-SubCell"/>
</dbReference>
<evidence type="ECO:0000256" key="7">
    <source>
        <dbReference type="ARBA" id="ARBA00022827"/>
    </source>
</evidence>
<keyword evidence="11" id="KW-0496">Mitochondrion</keyword>
<gene>
    <name evidence="17" type="ORF">AW171_hschr84797</name>
</gene>
<reference evidence="17 18" key="1">
    <citation type="submission" date="2016-01" db="EMBL/GenBank/DDBJ databases">
        <title>Genome sequence of the yeast Holleya sinecauda.</title>
        <authorList>
            <person name="Dietrich F.S."/>
        </authorList>
    </citation>
    <scope>NUCLEOTIDE SEQUENCE [LARGE SCALE GENOMIC DNA]</scope>
    <source>
        <strain evidence="17 18">ATCC 58844</strain>
    </source>
</reference>
<evidence type="ECO:0000313" key="18">
    <source>
        <dbReference type="Proteomes" id="UP000243052"/>
    </source>
</evidence>
<sequence>MPPRFSFPGRNATIALGTAASLVAGYMFYSSNRNAQLKRKEPAPITFKGDNQWLDLPITKIEQLSHDTRCFTFALPSEKHVTGLITASALLAKFVTAKGSNVIRPYTPVSSNTSTGSFQLVVKHYNGGKFTTHLFGLKENDTVSFKGPIVKWPWKQNSYDSVVMIGAGTGITPLYQMVRHIVTDPKDNTKIHLLYGNKTPQDILLKRELDELSAKYPDLLKVHYFVDKPDSSFKGHTGFISKEYLSKNIPSPDEKTQVFVCGPPPFMNAYSGAKVSPSDQGDLTGILKELGFKKDQVFKF</sequence>
<dbReference type="PANTHER" id="PTHR19370:SF171">
    <property type="entry name" value="NADH-CYTOCHROME B5 REDUCTASE 2"/>
    <property type="match status" value="1"/>
</dbReference>
<dbReference type="GO" id="GO:0006696">
    <property type="term" value="P:ergosterol biosynthetic process"/>
    <property type="evidence" value="ECO:0007669"/>
    <property type="project" value="TreeGrafter"/>
</dbReference>
<feature type="domain" description="FAD-binding FR-type" evidence="16">
    <location>
        <begin position="51"/>
        <end position="155"/>
    </location>
</feature>
<dbReference type="InterPro" id="IPR017938">
    <property type="entry name" value="Riboflavin_synthase-like_b-brl"/>
</dbReference>
<evidence type="ECO:0000256" key="15">
    <source>
        <dbReference type="RuleBase" id="RU361226"/>
    </source>
</evidence>
<evidence type="ECO:0000256" key="11">
    <source>
        <dbReference type="ARBA" id="ARBA00023128"/>
    </source>
</evidence>